<keyword evidence="3" id="KW-1185">Reference proteome</keyword>
<sequence>MNAQPLTITRYMIQAGDTIKSIATQFDTTPVELMKLNGNKPLIIQPKQFINVPLLENNRIHVIAEGESLQDLLIRYKLTPDELVHLNQDLFLQAGQMVTIQH</sequence>
<dbReference type="Pfam" id="PF01476">
    <property type="entry name" value="LysM"/>
    <property type="match status" value="2"/>
</dbReference>
<dbReference type="SMART" id="SM00257">
    <property type="entry name" value="LysM"/>
    <property type="match status" value="2"/>
</dbReference>
<evidence type="ECO:0000313" key="2">
    <source>
        <dbReference type="EMBL" id="BEH90683.1"/>
    </source>
</evidence>
<dbReference type="Proteomes" id="UP001432099">
    <property type="component" value="Chromosome"/>
</dbReference>
<accession>A0ABN6ZA95</accession>
<dbReference type="PROSITE" id="PS51782">
    <property type="entry name" value="LYSM"/>
    <property type="match status" value="1"/>
</dbReference>
<proteinExistence type="predicted"/>
<gene>
    <name evidence="2" type="ORF">T23_07850</name>
</gene>
<name>A0ABN6ZA95_9FIRM</name>
<organism evidence="2 3">
    <name type="scientific">Turicibacter faecis</name>
    <dbReference type="NCBI Taxonomy" id="2963365"/>
    <lineage>
        <taxon>Bacteria</taxon>
        <taxon>Bacillati</taxon>
        <taxon>Bacillota</taxon>
        <taxon>Erysipelotrichia</taxon>
        <taxon>Erysipelotrichales</taxon>
        <taxon>Turicibacteraceae</taxon>
        <taxon>Turicibacter</taxon>
    </lineage>
</organism>
<dbReference type="PANTHER" id="PTHR33734">
    <property type="entry name" value="LYSM DOMAIN-CONTAINING GPI-ANCHORED PROTEIN 2"/>
    <property type="match status" value="1"/>
</dbReference>
<dbReference type="InterPro" id="IPR036779">
    <property type="entry name" value="LysM_dom_sf"/>
</dbReference>
<dbReference type="EMBL" id="AP028127">
    <property type="protein sequence ID" value="BEH90683.1"/>
    <property type="molecule type" value="Genomic_DNA"/>
</dbReference>
<protein>
    <recommendedName>
        <fullName evidence="1">LysM domain-containing protein</fullName>
    </recommendedName>
</protein>
<dbReference type="InterPro" id="IPR018392">
    <property type="entry name" value="LysM"/>
</dbReference>
<evidence type="ECO:0000313" key="3">
    <source>
        <dbReference type="Proteomes" id="UP001432099"/>
    </source>
</evidence>
<dbReference type="RefSeq" id="WP_262953910.1">
    <property type="nucleotide sequence ID" value="NZ_AP028127.1"/>
</dbReference>
<dbReference type="SUPFAM" id="SSF54106">
    <property type="entry name" value="LysM domain"/>
    <property type="match status" value="1"/>
</dbReference>
<dbReference type="Gene3D" id="3.10.350.10">
    <property type="entry name" value="LysM domain"/>
    <property type="match status" value="1"/>
</dbReference>
<reference evidence="2" key="1">
    <citation type="journal article" date="2024" name="Int. J. Syst. Evol. Microbiol.">
        <title>Turicibacter faecis sp. nov., isolated from faeces of heart failure mouse model.</title>
        <authorList>
            <person name="Imamura Y."/>
            <person name="Motooka D."/>
            <person name="Nakajima Y."/>
            <person name="Ito S."/>
            <person name="Kitakaze M."/>
            <person name="Iida T."/>
            <person name="Nakamura S."/>
        </authorList>
    </citation>
    <scope>NUCLEOTIDE SEQUENCE</scope>
    <source>
        <strain evidence="2">TC023</strain>
    </source>
</reference>
<evidence type="ECO:0000259" key="1">
    <source>
        <dbReference type="PROSITE" id="PS51782"/>
    </source>
</evidence>
<dbReference type="PANTHER" id="PTHR33734:SF22">
    <property type="entry name" value="MEMBRANE-BOUND LYTIC MUREIN TRANSGLYCOSYLASE D"/>
    <property type="match status" value="1"/>
</dbReference>
<dbReference type="CDD" id="cd00118">
    <property type="entry name" value="LysM"/>
    <property type="match status" value="1"/>
</dbReference>
<feature type="domain" description="LysM" evidence="1">
    <location>
        <begin position="9"/>
        <end position="52"/>
    </location>
</feature>